<feature type="compositionally biased region" description="Basic and acidic residues" evidence="2">
    <location>
        <begin position="564"/>
        <end position="574"/>
    </location>
</feature>
<dbReference type="OrthoDB" id="333551at2759"/>
<organism evidence="4 5">
    <name type="scientific">Daphnia galeata</name>
    <dbReference type="NCBI Taxonomy" id="27404"/>
    <lineage>
        <taxon>Eukaryota</taxon>
        <taxon>Metazoa</taxon>
        <taxon>Ecdysozoa</taxon>
        <taxon>Arthropoda</taxon>
        <taxon>Crustacea</taxon>
        <taxon>Branchiopoda</taxon>
        <taxon>Diplostraca</taxon>
        <taxon>Cladocera</taxon>
        <taxon>Anomopoda</taxon>
        <taxon>Daphniidae</taxon>
        <taxon>Daphnia</taxon>
    </lineage>
</organism>
<evidence type="ECO:0000259" key="3">
    <source>
        <dbReference type="Pfam" id="PF25449"/>
    </source>
</evidence>
<keyword evidence="1" id="KW-0175">Coiled coil</keyword>
<feature type="compositionally biased region" description="Polar residues" evidence="2">
    <location>
        <begin position="521"/>
        <end position="530"/>
    </location>
</feature>
<accession>A0A8J2RX91</accession>
<feature type="region of interest" description="Disordered" evidence="2">
    <location>
        <begin position="456"/>
        <end position="574"/>
    </location>
</feature>
<feature type="compositionally biased region" description="Acidic residues" evidence="2">
    <location>
        <begin position="145"/>
        <end position="164"/>
    </location>
</feature>
<feature type="region of interest" description="Disordered" evidence="2">
    <location>
        <begin position="127"/>
        <end position="164"/>
    </location>
</feature>
<dbReference type="Proteomes" id="UP000789390">
    <property type="component" value="Unassembled WGS sequence"/>
</dbReference>
<feature type="compositionally biased region" description="Basic and acidic residues" evidence="2">
    <location>
        <begin position="353"/>
        <end position="362"/>
    </location>
</feature>
<feature type="compositionally biased region" description="Basic and acidic residues" evidence="2">
    <location>
        <begin position="273"/>
        <end position="293"/>
    </location>
</feature>
<dbReference type="AlphaFoldDB" id="A0A8J2RX91"/>
<dbReference type="Pfam" id="PF25449">
    <property type="entry name" value="CCDC174_GRSR"/>
    <property type="match status" value="1"/>
</dbReference>
<evidence type="ECO:0000313" key="4">
    <source>
        <dbReference type="EMBL" id="CAH0109808.1"/>
    </source>
</evidence>
<gene>
    <name evidence="4" type="ORF">DGAL_LOCUS13297</name>
</gene>
<protein>
    <recommendedName>
        <fullName evidence="3">CCDC174 alpha/beta GRSR domain-containing protein</fullName>
    </recommendedName>
</protein>
<feature type="compositionally biased region" description="Low complexity" evidence="2">
    <location>
        <begin position="294"/>
        <end position="304"/>
    </location>
</feature>
<evidence type="ECO:0000313" key="5">
    <source>
        <dbReference type="Proteomes" id="UP000789390"/>
    </source>
</evidence>
<evidence type="ECO:0000256" key="1">
    <source>
        <dbReference type="ARBA" id="ARBA00023054"/>
    </source>
</evidence>
<feature type="region of interest" description="Disordered" evidence="2">
    <location>
        <begin position="37"/>
        <end position="80"/>
    </location>
</feature>
<dbReference type="GO" id="GO:0005634">
    <property type="term" value="C:nucleus"/>
    <property type="evidence" value="ECO:0007669"/>
    <property type="project" value="TreeGrafter"/>
</dbReference>
<dbReference type="Pfam" id="PF13300">
    <property type="entry name" value="DUF4078"/>
    <property type="match status" value="1"/>
</dbReference>
<name>A0A8J2RX91_9CRUS</name>
<feature type="compositionally biased region" description="Basic residues" evidence="2">
    <location>
        <begin position="315"/>
        <end position="325"/>
    </location>
</feature>
<dbReference type="PANTHER" id="PTHR15885:SF1">
    <property type="entry name" value="COILED-COIL DOMAIN-CONTAINING PROTEIN 174"/>
    <property type="match status" value="1"/>
</dbReference>
<feature type="compositionally biased region" description="Basic and acidic residues" evidence="2">
    <location>
        <begin position="396"/>
        <end position="407"/>
    </location>
</feature>
<feature type="compositionally biased region" description="Basic and acidic residues" evidence="2">
    <location>
        <begin position="62"/>
        <end position="80"/>
    </location>
</feature>
<dbReference type="InterPro" id="IPR025066">
    <property type="entry name" value="CCDC174-like"/>
</dbReference>
<dbReference type="InterPro" id="IPR057464">
    <property type="entry name" value="CCDC174_GRSR"/>
</dbReference>
<comment type="caution">
    <text evidence="4">The sequence shown here is derived from an EMBL/GenBank/DDBJ whole genome shotgun (WGS) entry which is preliminary data.</text>
</comment>
<reference evidence="4" key="1">
    <citation type="submission" date="2021-11" db="EMBL/GenBank/DDBJ databases">
        <authorList>
            <person name="Schell T."/>
        </authorList>
    </citation>
    <scope>NUCLEOTIDE SEQUENCE</scope>
    <source>
        <strain evidence="4">M5</strain>
    </source>
</reference>
<dbReference type="PANTHER" id="PTHR15885">
    <property type="entry name" value="COILED-COIL DOMAIN-CONTAINING PROTEIN 174"/>
    <property type="match status" value="1"/>
</dbReference>
<feature type="domain" description="CCDC174 alpha/beta GRSR" evidence="3">
    <location>
        <begin position="165"/>
        <end position="193"/>
    </location>
</feature>
<feature type="compositionally biased region" description="Basic residues" evidence="2">
    <location>
        <begin position="44"/>
        <end position="53"/>
    </location>
</feature>
<feature type="compositionally biased region" description="Acidic residues" evidence="2">
    <location>
        <begin position="476"/>
        <end position="494"/>
    </location>
</feature>
<evidence type="ECO:0000256" key="2">
    <source>
        <dbReference type="SAM" id="MobiDB-lite"/>
    </source>
</evidence>
<sequence length="574" mass="65822">MDSEIKKGPKKIEISSSSLVALKAELFSKHSQVQKAKTDGFKTIRNRPTKKVILKQNSGVELRAKRDEEQKDEDQPSLEKSRLILEEKAKLYERLSRDKALLQEDTISEDQSIFLVDFQQKVVENTIKERSQHSNQKKTPKESSSSDDDEAGEEEYATTNPEEEWVDYVDSFGRTRRCLKKDLTVFQKQDAEINTPVASSTSVSYGNFVASSGQDTNEGSKNILELEEEARKRQRQLWEEEEEKNRDKSKVHYQDILYQEARQHGVGFYSFSKDEEERAKQMEELERIRKQTEAARAQTTQTSTDKQSALEERLKKVRDRKRKKLGLPPLKEHPKLPPTPSLVEPKAPPATDSAKEAEDNLRKSAARGLSQSAKIRPWDFGKEGVPKKPVMTQHSWVEKKREERKQEFAPPSAFTESDTSRPRKFAKHQDPIIKTETFISEDSIISGLAFMKQMQFPRSDVQPSPPNKYDGRHDVAEEEEENDDDLMPPGETDEPQTHETKSRWRSQPSRGAEFPPPSSMDYYNNSSSTARRGVSSHRTDVSQSFNVGINQRNNTGDNSLPTKEATRPKWDFSQ</sequence>
<feature type="region of interest" description="Disordered" evidence="2">
    <location>
        <begin position="273"/>
        <end position="439"/>
    </location>
</feature>
<feature type="compositionally biased region" description="Polar residues" evidence="2">
    <location>
        <begin position="541"/>
        <end position="561"/>
    </location>
</feature>
<feature type="compositionally biased region" description="Basic and acidic residues" evidence="2">
    <location>
        <begin position="376"/>
        <end position="386"/>
    </location>
</feature>
<keyword evidence="5" id="KW-1185">Reference proteome</keyword>
<dbReference type="EMBL" id="CAKKLH010000295">
    <property type="protein sequence ID" value="CAH0109808.1"/>
    <property type="molecule type" value="Genomic_DNA"/>
</dbReference>
<proteinExistence type="predicted"/>